<evidence type="ECO:0000259" key="3">
    <source>
        <dbReference type="Pfam" id="PF19029"/>
    </source>
</evidence>
<evidence type="ECO:0000259" key="2">
    <source>
        <dbReference type="Pfam" id="PF05957"/>
    </source>
</evidence>
<keyword evidence="1" id="KW-1133">Transmembrane helix</keyword>
<feature type="domain" description="DUF883" evidence="3">
    <location>
        <begin position="78"/>
        <end position="104"/>
    </location>
</feature>
<dbReference type="Pfam" id="PF19029">
    <property type="entry name" value="DUF883_C"/>
    <property type="match status" value="1"/>
</dbReference>
<dbReference type="InterPro" id="IPR043605">
    <property type="entry name" value="DUF883_C"/>
</dbReference>
<evidence type="ECO:0000313" key="4">
    <source>
        <dbReference type="EMBL" id="TRX73850.1"/>
    </source>
</evidence>
<dbReference type="RefSeq" id="WP_143489309.1">
    <property type="nucleotide sequence ID" value="NZ_VJOY01000011.1"/>
</dbReference>
<gene>
    <name evidence="4" type="ORF">FM069_15675</name>
</gene>
<reference evidence="4 5" key="1">
    <citation type="submission" date="2019-07" db="EMBL/GenBank/DDBJ databases">
        <title>Pseudomonas mangiferae sp. nov., isolated from bark of mango tree in Thailand.</title>
        <authorList>
            <person name="Srisuk N."/>
            <person name="Anurat P."/>
        </authorList>
    </citation>
    <scope>NUCLEOTIDE SEQUENCE [LARGE SCALE GENOMIC DNA]</scope>
    <source>
        <strain evidence="4 5">DMKU_BBB3-04</strain>
    </source>
</reference>
<organism evidence="4 5">
    <name type="scientific">Pseudomonas mangiferae</name>
    <dbReference type="NCBI Taxonomy" id="2593654"/>
    <lineage>
        <taxon>Bacteria</taxon>
        <taxon>Pseudomonadati</taxon>
        <taxon>Pseudomonadota</taxon>
        <taxon>Gammaproteobacteria</taxon>
        <taxon>Pseudomonadales</taxon>
        <taxon>Pseudomonadaceae</taxon>
        <taxon>Pseudomonas</taxon>
    </lineage>
</organism>
<feature type="transmembrane region" description="Helical" evidence="1">
    <location>
        <begin position="85"/>
        <end position="103"/>
    </location>
</feature>
<name>A0A553GWH0_9PSED</name>
<comment type="caution">
    <text evidence="4">The sequence shown here is derived from an EMBL/GenBank/DDBJ whole genome shotgun (WGS) entry which is preliminary data.</text>
</comment>
<evidence type="ECO:0000256" key="1">
    <source>
        <dbReference type="SAM" id="Phobius"/>
    </source>
</evidence>
<dbReference type="InterPro" id="IPR043604">
    <property type="entry name" value="DUF883_N"/>
</dbReference>
<accession>A0A553GWH0</accession>
<evidence type="ECO:0000313" key="5">
    <source>
        <dbReference type="Proteomes" id="UP000315235"/>
    </source>
</evidence>
<dbReference type="AlphaFoldDB" id="A0A553GWH0"/>
<dbReference type="Pfam" id="PF05957">
    <property type="entry name" value="DUF883"/>
    <property type="match status" value="1"/>
</dbReference>
<sequence length="107" mass="11732">MALFNTSKKSLHNIQSEIENLISTLDGLRGDASDESRKSLKILRGSAERALSHSRDLLGDAYEEVKDRTYKARAATCDYSRENPLVVAGLAIGAAALIGYLMFRDAE</sequence>
<feature type="domain" description="DUF883" evidence="2">
    <location>
        <begin position="14"/>
        <end position="63"/>
    </location>
</feature>
<dbReference type="Proteomes" id="UP000315235">
    <property type="component" value="Unassembled WGS sequence"/>
</dbReference>
<dbReference type="EMBL" id="VJOY01000011">
    <property type="protein sequence ID" value="TRX73850.1"/>
    <property type="molecule type" value="Genomic_DNA"/>
</dbReference>
<keyword evidence="5" id="KW-1185">Reference proteome</keyword>
<keyword evidence="1" id="KW-0472">Membrane</keyword>
<keyword evidence="1" id="KW-0812">Transmembrane</keyword>
<proteinExistence type="predicted"/>
<dbReference type="OrthoDB" id="6900807at2"/>
<protein>
    <submittedName>
        <fullName evidence="4">DUF883 family protein</fullName>
    </submittedName>
</protein>